<evidence type="ECO:0000313" key="2">
    <source>
        <dbReference type="Proteomes" id="UP000249254"/>
    </source>
</evidence>
<name>A0A328AIY8_9CAUL</name>
<gene>
    <name evidence="1" type="ORF">DJ017_07655</name>
</gene>
<sequence length="76" mass="8291">MRELNWPKSIAWPQVEIRVLGAALAAPIVLFFSGDPAGLIEGVRNLLREVPEGDRIEVLLGAQLLAILERAPVALH</sequence>
<keyword evidence="2" id="KW-1185">Reference proteome</keyword>
<dbReference type="AlphaFoldDB" id="A0A328AIY8"/>
<evidence type="ECO:0000313" key="1">
    <source>
        <dbReference type="EMBL" id="RAK54405.1"/>
    </source>
</evidence>
<organism evidence="1 2">
    <name type="scientific">Phenylobacterium soli</name>
    <dbReference type="NCBI Taxonomy" id="2170551"/>
    <lineage>
        <taxon>Bacteria</taxon>
        <taxon>Pseudomonadati</taxon>
        <taxon>Pseudomonadota</taxon>
        <taxon>Alphaproteobacteria</taxon>
        <taxon>Caulobacterales</taxon>
        <taxon>Caulobacteraceae</taxon>
        <taxon>Phenylobacterium</taxon>
    </lineage>
</organism>
<dbReference type="EMBL" id="QFYQ01000001">
    <property type="protein sequence ID" value="RAK54405.1"/>
    <property type="molecule type" value="Genomic_DNA"/>
</dbReference>
<dbReference type="Proteomes" id="UP000249254">
    <property type="component" value="Unassembled WGS sequence"/>
</dbReference>
<comment type="caution">
    <text evidence="1">The sequence shown here is derived from an EMBL/GenBank/DDBJ whole genome shotgun (WGS) entry which is preliminary data.</text>
</comment>
<protein>
    <submittedName>
        <fullName evidence="1">Uncharacterized protein</fullName>
    </submittedName>
</protein>
<reference evidence="2" key="1">
    <citation type="submission" date="2018-05" db="EMBL/GenBank/DDBJ databases">
        <authorList>
            <person name="Li X."/>
        </authorList>
    </citation>
    <scope>NUCLEOTIDE SEQUENCE [LARGE SCALE GENOMIC DNA]</scope>
    <source>
        <strain evidence="2">LX32</strain>
    </source>
</reference>
<accession>A0A328AIY8</accession>
<proteinExistence type="predicted"/>
<dbReference type="RefSeq" id="WP_111528156.1">
    <property type="nucleotide sequence ID" value="NZ_JBHRSG010000004.1"/>
</dbReference>